<name>W2TQN1_NECAM</name>
<dbReference type="InterPro" id="IPR008042">
    <property type="entry name" value="Retrotrans_Pao"/>
</dbReference>
<protein>
    <submittedName>
        <fullName evidence="1">Uncharacterized protein</fullName>
    </submittedName>
</protein>
<sequence length="149" mass="17270">MYEETKEIFREADMNVREFASNDAAFSKLIEKAEHTPVDEISKILGLKWNTMSDELTLSLPKPPETSTTWTKRKALKNVASIYDPLGWISSSTLISKVFVQKLWKTELHWDAVLPNKLLKEWKSILVIWSIQELRLLRKVHLGDSKNLC</sequence>
<gene>
    <name evidence="1" type="ORF">NECAME_17307</name>
</gene>
<dbReference type="OrthoDB" id="5863270at2759"/>
<organism evidence="1 2">
    <name type="scientific">Necator americanus</name>
    <name type="common">Human hookworm</name>
    <dbReference type="NCBI Taxonomy" id="51031"/>
    <lineage>
        <taxon>Eukaryota</taxon>
        <taxon>Metazoa</taxon>
        <taxon>Ecdysozoa</taxon>
        <taxon>Nematoda</taxon>
        <taxon>Chromadorea</taxon>
        <taxon>Rhabditida</taxon>
        <taxon>Rhabditina</taxon>
        <taxon>Rhabditomorpha</taxon>
        <taxon>Strongyloidea</taxon>
        <taxon>Ancylostomatidae</taxon>
        <taxon>Bunostominae</taxon>
        <taxon>Necator</taxon>
    </lineage>
</organism>
<accession>W2TQN1</accession>
<dbReference type="AlphaFoldDB" id="W2TQN1"/>
<evidence type="ECO:0000313" key="1">
    <source>
        <dbReference type="EMBL" id="ETN83984.1"/>
    </source>
</evidence>
<dbReference type="PANTHER" id="PTHR47331">
    <property type="entry name" value="PHD-TYPE DOMAIN-CONTAINING PROTEIN"/>
    <property type="match status" value="1"/>
</dbReference>
<proteinExistence type="predicted"/>
<dbReference type="PANTHER" id="PTHR47331:SF5">
    <property type="entry name" value="RIBONUCLEASE H"/>
    <property type="match status" value="1"/>
</dbReference>
<keyword evidence="2" id="KW-1185">Reference proteome</keyword>
<dbReference type="KEGG" id="nai:NECAME_17307"/>
<dbReference type="EMBL" id="KI658054">
    <property type="protein sequence ID" value="ETN83984.1"/>
    <property type="molecule type" value="Genomic_DNA"/>
</dbReference>
<dbReference type="Proteomes" id="UP000053676">
    <property type="component" value="Unassembled WGS sequence"/>
</dbReference>
<dbReference type="OMA" id="TCWIEIN"/>
<evidence type="ECO:0000313" key="2">
    <source>
        <dbReference type="Proteomes" id="UP000053676"/>
    </source>
</evidence>
<reference evidence="2" key="1">
    <citation type="journal article" date="2014" name="Nat. Genet.">
        <title>Genome of the human hookworm Necator americanus.</title>
        <authorList>
            <person name="Tang Y.T."/>
            <person name="Gao X."/>
            <person name="Rosa B.A."/>
            <person name="Abubucker S."/>
            <person name="Hallsworth-Pepin K."/>
            <person name="Martin J."/>
            <person name="Tyagi R."/>
            <person name="Heizer E."/>
            <person name="Zhang X."/>
            <person name="Bhonagiri-Palsikar V."/>
            <person name="Minx P."/>
            <person name="Warren W.C."/>
            <person name="Wang Q."/>
            <person name="Zhan B."/>
            <person name="Hotez P.J."/>
            <person name="Sternberg P.W."/>
            <person name="Dougall A."/>
            <person name="Gaze S.T."/>
            <person name="Mulvenna J."/>
            <person name="Sotillo J."/>
            <person name="Ranganathan S."/>
            <person name="Rabelo E.M."/>
            <person name="Wilson R.K."/>
            <person name="Felgner P.L."/>
            <person name="Bethony J."/>
            <person name="Hawdon J.M."/>
            <person name="Gasser R.B."/>
            <person name="Loukas A."/>
            <person name="Mitreva M."/>
        </authorList>
    </citation>
    <scope>NUCLEOTIDE SEQUENCE [LARGE SCALE GENOMIC DNA]</scope>
</reference>
<dbReference type="Pfam" id="PF05380">
    <property type="entry name" value="Peptidase_A17"/>
    <property type="match status" value="1"/>
</dbReference>